<dbReference type="InterPro" id="IPR003188">
    <property type="entry name" value="PTS_IIA_lac/cel"/>
</dbReference>
<name>A0ABR5E5W1_LISSE</name>
<dbReference type="PANTHER" id="PTHR34382:SF7">
    <property type="entry name" value="PTS SYSTEM N,N'-DIACETYLCHITOBIOSE-SPECIFIC EIIA COMPONENT"/>
    <property type="match status" value="1"/>
</dbReference>
<gene>
    <name evidence="6" type="ORF">UQ68_12035</name>
</gene>
<evidence type="ECO:0000256" key="5">
    <source>
        <dbReference type="PROSITE-ProRule" id="PRU00418"/>
    </source>
</evidence>
<dbReference type="PROSITE" id="PS51095">
    <property type="entry name" value="PTS_EIIA_TYPE_3"/>
    <property type="match status" value="1"/>
</dbReference>
<organism evidence="6 7">
    <name type="scientific">Listeria seeligeri</name>
    <dbReference type="NCBI Taxonomy" id="1640"/>
    <lineage>
        <taxon>Bacteria</taxon>
        <taxon>Bacillati</taxon>
        <taxon>Bacillota</taxon>
        <taxon>Bacilli</taxon>
        <taxon>Bacillales</taxon>
        <taxon>Listeriaceae</taxon>
        <taxon>Listeria</taxon>
    </lineage>
</organism>
<evidence type="ECO:0000313" key="7">
    <source>
        <dbReference type="Proteomes" id="UP000033536"/>
    </source>
</evidence>
<keyword evidence="4" id="KW-0598">Phosphotransferase system</keyword>
<keyword evidence="7" id="KW-1185">Reference proteome</keyword>
<feature type="modified residue" description="Phosphohistidine; by HPr" evidence="5">
    <location>
        <position position="83"/>
    </location>
</feature>
<dbReference type="PIRSF" id="PIRSF000699">
    <property type="entry name" value="PTS_IILac_III"/>
    <property type="match status" value="1"/>
</dbReference>
<dbReference type="InterPro" id="IPR036542">
    <property type="entry name" value="PTS_IIA_lac/cel_sf"/>
</dbReference>
<evidence type="ECO:0000313" key="6">
    <source>
        <dbReference type="EMBL" id="KKD45016.1"/>
    </source>
</evidence>
<dbReference type="SUPFAM" id="SSF46973">
    <property type="entry name" value="Enzyme IIa from lactose specific PTS, IIa-lac"/>
    <property type="match status" value="1"/>
</dbReference>
<keyword evidence="1" id="KW-0813">Transport</keyword>
<evidence type="ECO:0000256" key="1">
    <source>
        <dbReference type="ARBA" id="ARBA00022448"/>
    </source>
</evidence>
<comment type="caution">
    <text evidence="6">The sequence shown here is derived from an EMBL/GenBank/DDBJ whole genome shotgun (WGS) entry which is preliminary data.</text>
</comment>
<accession>A0ABR5E5W1</accession>
<dbReference type="Gene3D" id="1.20.58.80">
    <property type="entry name" value="Phosphotransferase system, lactose/cellobiose-type IIA subunit"/>
    <property type="match status" value="1"/>
</dbReference>
<evidence type="ECO:0000256" key="2">
    <source>
        <dbReference type="ARBA" id="ARBA00022597"/>
    </source>
</evidence>
<evidence type="ECO:0000256" key="3">
    <source>
        <dbReference type="ARBA" id="ARBA00022679"/>
    </source>
</evidence>
<protein>
    <submittedName>
        <fullName evidence="6">PTS lactose transporter subunit IIA</fullName>
    </submittedName>
</protein>
<dbReference type="EMBL" id="JYOM01000015">
    <property type="protein sequence ID" value="KKD45016.1"/>
    <property type="molecule type" value="Genomic_DNA"/>
</dbReference>
<dbReference type="Proteomes" id="UP000033536">
    <property type="component" value="Unassembled WGS sequence"/>
</dbReference>
<reference evidence="6 7" key="1">
    <citation type="submission" date="2015-02" db="EMBL/GenBank/DDBJ databases">
        <title>Sequencing of Listeria spp. dairy environmental strains.</title>
        <authorList>
            <person name="Muhterem-Uyar M."/>
            <person name="Wagner M."/>
            <person name="Schmitz-Esser S."/>
            <person name="Stessl B."/>
        </authorList>
    </citation>
    <scope>NUCLEOTIDE SEQUENCE [LARGE SCALE GENOMIC DNA]</scope>
    <source>
        <strain evidence="6 7">7KSM</strain>
    </source>
</reference>
<proteinExistence type="predicted"/>
<keyword evidence="2" id="KW-0762">Sugar transport</keyword>
<keyword evidence="3" id="KW-0808">Transferase</keyword>
<dbReference type="PANTHER" id="PTHR34382">
    <property type="entry name" value="PTS SYSTEM N,N'-DIACETYLCHITOBIOSE-SPECIFIC EIIA COMPONENT"/>
    <property type="match status" value="1"/>
</dbReference>
<sequence>MVMKKVDSNELNLLSMEVILHSGNARSFVFQAVNKASEGDFDQADSLMQEANKQVVIAHKAQTSTLQKEAEGIEIPYSPLFGHAQDTLMTIKTEINLMKEIIKIYKKLKV</sequence>
<dbReference type="Pfam" id="PF02255">
    <property type="entry name" value="PTS_IIA"/>
    <property type="match status" value="1"/>
</dbReference>
<dbReference type="CDD" id="cd00215">
    <property type="entry name" value="PTS_IIA_lac"/>
    <property type="match status" value="1"/>
</dbReference>
<evidence type="ECO:0000256" key="4">
    <source>
        <dbReference type="ARBA" id="ARBA00022683"/>
    </source>
</evidence>